<dbReference type="SMART" id="SM00671">
    <property type="entry name" value="SEL1"/>
    <property type="match status" value="2"/>
</dbReference>
<dbReference type="EMBL" id="JAAAIL010001699">
    <property type="protein sequence ID" value="KAG0266018.1"/>
    <property type="molecule type" value="Genomic_DNA"/>
</dbReference>
<evidence type="ECO:0000313" key="2">
    <source>
        <dbReference type="EMBL" id="KAG0266018.1"/>
    </source>
</evidence>
<name>A0AAD4D4L8_9FUNG</name>
<comment type="similarity">
    <text evidence="1">Belongs to the sel-1 family.</text>
</comment>
<reference evidence="2" key="1">
    <citation type="journal article" date="2020" name="Fungal Divers.">
        <title>Resolving the Mortierellaceae phylogeny through synthesis of multi-gene phylogenetics and phylogenomics.</title>
        <authorList>
            <person name="Vandepol N."/>
            <person name="Liber J."/>
            <person name="Desiro A."/>
            <person name="Na H."/>
            <person name="Kennedy M."/>
            <person name="Barry K."/>
            <person name="Grigoriev I.V."/>
            <person name="Miller A.N."/>
            <person name="O'Donnell K."/>
            <person name="Stajich J.E."/>
            <person name="Bonito G."/>
        </authorList>
    </citation>
    <scope>NUCLEOTIDE SEQUENCE</scope>
    <source>
        <strain evidence="2">NRRL 28262</strain>
    </source>
</reference>
<gene>
    <name evidence="2" type="ORF">BGZ95_003121</name>
</gene>
<comment type="caution">
    <text evidence="2">The sequence shown here is derived from an EMBL/GenBank/DDBJ whole genome shotgun (WGS) entry which is preliminary data.</text>
</comment>
<proteinExistence type="inferred from homology"/>
<dbReference type="InterPro" id="IPR050767">
    <property type="entry name" value="Sel1_AlgK"/>
</dbReference>
<evidence type="ECO:0000256" key="1">
    <source>
        <dbReference type="ARBA" id="ARBA00038101"/>
    </source>
</evidence>
<dbReference type="InterPro" id="IPR011990">
    <property type="entry name" value="TPR-like_helical_dom_sf"/>
</dbReference>
<dbReference type="Proteomes" id="UP001194580">
    <property type="component" value="Unassembled WGS sequence"/>
</dbReference>
<dbReference type="SUPFAM" id="SSF81901">
    <property type="entry name" value="HCP-like"/>
    <property type="match status" value="1"/>
</dbReference>
<dbReference type="AlphaFoldDB" id="A0AAD4D4L8"/>
<sequence>WNRGRSQLYQMRRVGYCFGQPIDHPGLDLVLGSCSRNDYRQNCRGEGDEKDKESIVSQEVNTIAKTRRNPIYGPEEEAMEKYRNNTIPAFHPTPRAFKFILDTESPTRDAASDTWNDTNDLAQLIADANLGDSAAQVTPGDRYSKGDGVHQDYQTAMELYFKSPLKETQTLKTISVEWYLKAAEQSHPTAQYNMGSMYEEGEGVPQDYSRAMDWYLKAAEQGHLDGLYNISKSPPQNMQIARAILISLAAAVAPALALQCSGSLKPYCCSTTALTPRGYTGSDCVDMGQSDCAQCGLCCQQLQGKVAFYCGFPEDPKCK</sequence>
<dbReference type="PANTHER" id="PTHR11102">
    <property type="entry name" value="SEL-1-LIKE PROTEIN"/>
    <property type="match status" value="1"/>
</dbReference>
<dbReference type="Gene3D" id="1.25.40.10">
    <property type="entry name" value="Tetratricopeptide repeat domain"/>
    <property type="match status" value="1"/>
</dbReference>
<keyword evidence="3" id="KW-1185">Reference proteome</keyword>
<dbReference type="Pfam" id="PF08238">
    <property type="entry name" value="Sel1"/>
    <property type="match status" value="3"/>
</dbReference>
<feature type="non-terminal residue" evidence="2">
    <location>
        <position position="319"/>
    </location>
</feature>
<protein>
    <submittedName>
        <fullName evidence="2">Uncharacterized protein</fullName>
    </submittedName>
</protein>
<dbReference type="PANTHER" id="PTHR11102:SF160">
    <property type="entry name" value="ERAD-ASSOCIATED E3 UBIQUITIN-PROTEIN LIGASE COMPONENT HRD3"/>
    <property type="match status" value="1"/>
</dbReference>
<evidence type="ECO:0000313" key="3">
    <source>
        <dbReference type="Proteomes" id="UP001194580"/>
    </source>
</evidence>
<accession>A0AAD4D4L8</accession>
<organism evidence="2 3">
    <name type="scientific">Linnemannia exigua</name>
    <dbReference type="NCBI Taxonomy" id="604196"/>
    <lineage>
        <taxon>Eukaryota</taxon>
        <taxon>Fungi</taxon>
        <taxon>Fungi incertae sedis</taxon>
        <taxon>Mucoromycota</taxon>
        <taxon>Mortierellomycotina</taxon>
        <taxon>Mortierellomycetes</taxon>
        <taxon>Mortierellales</taxon>
        <taxon>Mortierellaceae</taxon>
        <taxon>Linnemannia</taxon>
    </lineage>
</organism>
<dbReference type="InterPro" id="IPR006597">
    <property type="entry name" value="Sel1-like"/>
</dbReference>